<gene>
    <name evidence="1" type="ORF">ACJDT4_22780</name>
</gene>
<dbReference type="EMBL" id="JBJIAA010000029">
    <property type="protein sequence ID" value="MFL0253236.1"/>
    <property type="molecule type" value="Genomic_DNA"/>
</dbReference>
<protein>
    <submittedName>
        <fullName evidence="1">Glycoside hydrolase family 52 protein</fullName>
    </submittedName>
</protein>
<accession>A0ABW8TL12</accession>
<name>A0ABW8TL12_9CLOT</name>
<dbReference type="Proteomes" id="UP001623592">
    <property type="component" value="Unassembled WGS sequence"/>
</dbReference>
<dbReference type="PRINTS" id="PR00845">
    <property type="entry name" value="GLHYDRLASE52"/>
</dbReference>
<keyword evidence="2" id="KW-1185">Reference proteome</keyword>
<dbReference type="GO" id="GO:0016787">
    <property type="term" value="F:hydrolase activity"/>
    <property type="evidence" value="ECO:0007669"/>
    <property type="project" value="UniProtKB-KW"/>
</dbReference>
<reference evidence="1 2" key="1">
    <citation type="submission" date="2024-11" db="EMBL/GenBank/DDBJ databases">
        <authorList>
            <person name="Heng Y.C."/>
            <person name="Lim A.C.H."/>
            <person name="Lee J.K.Y."/>
            <person name="Kittelmann S."/>
        </authorList>
    </citation>
    <scope>NUCLEOTIDE SEQUENCE [LARGE SCALE GENOMIC DNA]</scope>
    <source>
        <strain evidence="1 2">WILCCON 0114</strain>
    </source>
</reference>
<sequence>MENKSFHEHHSAFGAFSSFILGKFGQGGGFVLNDVRPQDDNILIGYKDKNGIKLLPFCNSITSAAEGEFTGEVVSGSEKKSIELFEEKDVKRELKWASDTWTADSFSFSIITPFGNVKDPADMTEEEKKLMFAPVIFAKISLDNTKGTSDAEMIFGVEGLKRRISEVTKDAYLGAAFGRKYGFAVKASEDIRELSRLDILSSWAEGNYQNHGLGRAPSLIFKVPNGTKKTYTIALATYDPAYITTGIETKFYYADLFDSLEDVLKFGLENEAYYVKKAEDRDKELENSNLNEYRKFLIAHATHSYYASSELMKRDNEEPLWILNEGEYIMMNTFDLNIDHVFWEMKFHPWTITNTLDLFVEKYSYKDQIGLAFTHDMGTYDGFSPEGYSSYELPDLTGCFSYMTNEELLNWILTGAVYGLKMKDYTWLNKNNEVFKECFESLSKRDNNGDGVMDVDSERCKSGSEITTYDSLDVSLGQARNNLYLGVKTWAAYVVLSSVFKKFELSELAEKAIGKAKQAAATIVSKFDYENGYIPAVFENGNTSRIIPAVEALIYPYEIGEKEYVSETGIFGDLVKILKKHTKTVLKKGCCIDEVSGGWKLSSTSKNTWNSKIFLCQYVIKEILNMNYGEAETEWDKVHAEWQQVGCSVDGATDQVNSDDGSPRGSRLYPRLVTSILWME</sequence>
<organism evidence="1 2">
    <name type="scientific">Clostridium neuense</name>
    <dbReference type="NCBI Taxonomy" id="1728934"/>
    <lineage>
        <taxon>Bacteria</taxon>
        <taxon>Bacillati</taxon>
        <taxon>Bacillota</taxon>
        <taxon>Clostridia</taxon>
        <taxon>Eubacteriales</taxon>
        <taxon>Clostridiaceae</taxon>
        <taxon>Clostridium</taxon>
    </lineage>
</organism>
<dbReference type="InterPro" id="IPR000852">
    <property type="entry name" value="Glyco_hydro_52"/>
</dbReference>
<dbReference type="Pfam" id="PF03512">
    <property type="entry name" value="Glyco_hydro_52"/>
    <property type="match status" value="1"/>
</dbReference>
<dbReference type="RefSeq" id="WP_406789904.1">
    <property type="nucleotide sequence ID" value="NZ_JBJIAA010000029.1"/>
</dbReference>
<evidence type="ECO:0000313" key="2">
    <source>
        <dbReference type="Proteomes" id="UP001623592"/>
    </source>
</evidence>
<keyword evidence="1" id="KW-0378">Hydrolase</keyword>
<comment type="caution">
    <text evidence="1">The sequence shown here is derived from an EMBL/GenBank/DDBJ whole genome shotgun (WGS) entry which is preliminary data.</text>
</comment>
<proteinExistence type="predicted"/>
<evidence type="ECO:0000313" key="1">
    <source>
        <dbReference type="EMBL" id="MFL0253236.1"/>
    </source>
</evidence>